<evidence type="ECO:0000256" key="3">
    <source>
        <dbReference type="ARBA" id="ARBA00023002"/>
    </source>
</evidence>
<keyword evidence="2 7" id="KW-0732">Signal</keyword>
<dbReference type="InterPro" id="IPR015943">
    <property type="entry name" value="WD40/YVTN_repeat-like_dom_sf"/>
</dbReference>
<dbReference type="Pfam" id="PF13462">
    <property type="entry name" value="Thioredoxin_4"/>
    <property type="match status" value="1"/>
</dbReference>
<accession>A0A2L1GLB6</accession>
<evidence type="ECO:0000259" key="8">
    <source>
        <dbReference type="PROSITE" id="PS51352"/>
    </source>
</evidence>
<feature type="compositionally biased region" description="Polar residues" evidence="6">
    <location>
        <begin position="27"/>
        <end position="52"/>
    </location>
</feature>
<comment type="similarity">
    <text evidence="1">Belongs to the thioredoxin family. DsbA subfamily.</text>
</comment>
<proteinExistence type="inferred from homology"/>
<gene>
    <name evidence="9" type="ORF">CAY53_02300</name>
</gene>
<reference evidence="9 10" key="1">
    <citation type="journal article" date="2018" name="MBio">
        <title>Insights into the evolution of host association through the isolation and characterization of a novel human periodontal pathobiont, Desulfobulbus oralis.</title>
        <authorList>
            <person name="Cross K.L."/>
            <person name="Chirania P."/>
            <person name="Xiong W."/>
            <person name="Beall C.J."/>
            <person name="Elkins J.G."/>
            <person name="Giannone R.J."/>
            <person name="Griffen A.L."/>
            <person name="Guss A.M."/>
            <person name="Hettich R.L."/>
            <person name="Joshi S.S."/>
            <person name="Mokrzan E.M."/>
            <person name="Martin R.K."/>
            <person name="Zhulin I.B."/>
            <person name="Leys E.J."/>
            <person name="Podar M."/>
        </authorList>
    </citation>
    <scope>NUCLEOTIDE SEQUENCE [LARGE SCALE GENOMIC DNA]</scope>
    <source>
        <strain evidence="9 10">ORNL</strain>
    </source>
</reference>
<dbReference type="PANTHER" id="PTHR13887:SF14">
    <property type="entry name" value="DISULFIDE BOND FORMATION PROTEIN D"/>
    <property type="match status" value="1"/>
</dbReference>
<dbReference type="InterPro" id="IPR012336">
    <property type="entry name" value="Thioredoxin-like_fold"/>
</dbReference>
<feature type="region of interest" description="Disordered" evidence="6">
    <location>
        <begin position="25"/>
        <end position="52"/>
    </location>
</feature>
<feature type="signal peptide" evidence="7">
    <location>
        <begin position="1"/>
        <end position="20"/>
    </location>
</feature>
<dbReference type="RefSeq" id="WP_104935754.1">
    <property type="nucleotide sequence ID" value="NZ_CP021255.1"/>
</dbReference>
<evidence type="ECO:0000256" key="5">
    <source>
        <dbReference type="ARBA" id="ARBA00023284"/>
    </source>
</evidence>
<dbReference type="InterPro" id="IPR036249">
    <property type="entry name" value="Thioredoxin-like_sf"/>
</dbReference>
<evidence type="ECO:0000256" key="2">
    <source>
        <dbReference type="ARBA" id="ARBA00022729"/>
    </source>
</evidence>
<dbReference type="Gene3D" id="3.40.30.10">
    <property type="entry name" value="Glutaredoxin"/>
    <property type="match status" value="1"/>
</dbReference>
<keyword evidence="5" id="KW-0676">Redox-active center</keyword>
<sequence>MLKKLLCCALLLAPAAPLLAAVPPQEGQKSGATATPLSTASEQDPQGSSGSVNWKVKKTWNIPAGALAFAQTLDEKRVYVLTEDSKVRIFTAEGKELGAVPVAAGVTAIDIAPRGEMLYLLNTRDNRYTAMNISINQTIDVTGAPVRGKLDAPVTIVEFSDFQCPFCIPTAPVVEKVLAAHPDTVRLVFKHFPLTRLHPQAEAAARAAIAAQKQGKFWEMHDALFALGEDGWGADDIIQTTAKKIGLDMRRFTADWNSEETRMALAKDIMDAQNADVNGTPSLFINGTPVSERTPELMNAMIEEALRKAKETASAEQQ</sequence>
<dbReference type="InterPro" id="IPR011044">
    <property type="entry name" value="Quino_amine_DH_bsu"/>
</dbReference>
<feature type="domain" description="Thioredoxin" evidence="8">
    <location>
        <begin position="106"/>
        <end position="307"/>
    </location>
</feature>
<evidence type="ECO:0000313" key="9">
    <source>
        <dbReference type="EMBL" id="AVD70448.1"/>
    </source>
</evidence>
<dbReference type="AlphaFoldDB" id="A0A2L1GLB6"/>
<feature type="chain" id="PRO_5014843696" evidence="7">
    <location>
        <begin position="21"/>
        <end position="318"/>
    </location>
</feature>
<name>A0A2L1GLB6_9BACT</name>
<dbReference type="KEGG" id="deo:CAY53_02300"/>
<evidence type="ECO:0000256" key="4">
    <source>
        <dbReference type="ARBA" id="ARBA00023157"/>
    </source>
</evidence>
<evidence type="ECO:0000256" key="7">
    <source>
        <dbReference type="SAM" id="SignalP"/>
    </source>
</evidence>
<dbReference type="PROSITE" id="PS51352">
    <property type="entry name" value="THIOREDOXIN_2"/>
    <property type="match status" value="1"/>
</dbReference>
<evidence type="ECO:0000256" key="1">
    <source>
        <dbReference type="ARBA" id="ARBA00005791"/>
    </source>
</evidence>
<dbReference type="EMBL" id="CP021255">
    <property type="protein sequence ID" value="AVD70448.1"/>
    <property type="molecule type" value="Genomic_DNA"/>
</dbReference>
<evidence type="ECO:0000256" key="6">
    <source>
        <dbReference type="SAM" id="MobiDB-lite"/>
    </source>
</evidence>
<keyword evidence="3" id="KW-0560">Oxidoreductase</keyword>
<dbReference type="SUPFAM" id="SSF50969">
    <property type="entry name" value="YVTN repeat-like/Quinoprotein amine dehydrogenase"/>
    <property type="match status" value="1"/>
</dbReference>
<organism evidence="9 10">
    <name type="scientific">Desulfobulbus oralis</name>
    <dbReference type="NCBI Taxonomy" id="1986146"/>
    <lineage>
        <taxon>Bacteria</taxon>
        <taxon>Pseudomonadati</taxon>
        <taxon>Thermodesulfobacteriota</taxon>
        <taxon>Desulfobulbia</taxon>
        <taxon>Desulfobulbales</taxon>
        <taxon>Desulfobulbaceae</taxon>
        <taxon>Desulfobulbus</taxon>
    </lineage>
</organism>
<keyword evidence="10" id="KW-1185">Reference proteome</keyword>
<protein>
    <submittedName>
        <fullName evidence="9">Disulfide bond formation protein DsbA</fullName>
    </submittedName>
</protein>
<dbReference type="Proteomes" id="UP000239867">
    <property type="component" value="Chromosome"/>
</dbReference>
<keyword evidence="4" id="KW-1015">Disulfide bond</keyword>
<dbReference type="OrthoDB" id="9784686at2"/>
<dbReference type="GO" id="GO:0016491">
    <property type="term" value="F:oxidoreductase activity"/>
    <property type="evidence" value="ECO:0007669"/>
    <property type="project" value="UniProtKB-KW"/>
</dbReference>
<dbReference type="Gene3D" id="2.130.10.10">
    <property type="entry name" value="YVTN repeat-like/Quinoprotein amine dehydrogenase"/>
    <property type="match status" value="1"/>
</dbReference>
<dbReference type="PANTHER" id="PTHR13887">
    <property type="entry name" value="GLUTATHIONE S-TRANSFERASE KAPPA"/>
    <property type="match status" value="1"/>
</dbReference>
<evidence type="ECO:0000313" key="10">
    <source>
        <dbReference type="Proteomes" id="UP000239867"/>
    </source>
</evidence>
<dbReference type="SUPFAM" id="SSF52833">
    <property type="entry name" value="Thioredoxin-like"/>
    <property type="match status" value="1"/>
</dbReference>
<dbReference type="InterPro" id="IPR013766">
    <property type="entry name" value="Thioredoxin_domain"/>
</dbReference>